<evidence type="ECO:0000256" key="6">
    <source>
        <dbReference type="ARBA" id="ARBA00022692"/>
    </source>
</evidence>
<keyword evidence="3 9" id="KW-0813">Transport</keyword>
<evidence type="ECO:0000313" key="12">
    <source>
        <dbReference type="EMBL" id="WML88552.1"/>
    </source>
</evidence>
<protein>
    <recommendedName>
        <fullName evidence="9">Membrane fusion protein (MFP) family protein</fullName>
    </recommendedName>
</protein>
<dbReference type="Proteomes" id="UP001229862">
    <property type="component" value="Chromosome"/>
</dbReference>
<dbReference type="InterPro" id="IPR050739">
    <property type="entry name" value="MFP"/>
</dbReference>
<keyword evidence="5 9" id="KW-0997">Cell inner membrane</keyword>
<evidence type="ECO:0000256" key="1">
    <source>
        <dbReference type="ARBA" id="ARBA00004377"/>
    </source>
</evidence>
<dbReference type="AlphaFoldDB" id="A0AA51R0Z7"/>
<evidence type="ECO:0000256" key="2">
    <source>
        <dbReference type="ARBA" id="ARBA00009477"/>
    </source>
</evidence>
<organism evidence="12">
    <name type="scientific">Thiothrix subterranea</name>
    <dbReference type="NCBI Taxonomy" id="2735563"/>
    <lineage>
        <taxon>Bacteria</taxon>
        <taxon>Pseudomonadati</taxon>
        <taxon>Pseudomonadota</taxon>
        <taxon>Gammaproteobacteria</taxon>
        <taxon>Thiotrichales</taxon>
        <taxon>Thiotrichaceae</taxon>
        <taxon>Thiothrix</taxon>
    </lineage>
</organism>
<keyword evidence="6 9" id="KW-0812">Transmembrane</keyword>
<evidence type="ECO:0000256" key="5">
    <source>
        <dbReference type="ARBA" id="ARBA00022519"/>
    </source>
</evidence>
<dbReference type="PROSITE" id="PS00543">
    <property type="entry name" value="HLYD_FAMILY"/>
    <property type="match status" value="1"/>
</dbReference>
<comment type="similarity">
    <text evidence="2 9">Belongs to the membrane fusion protein (MFP) (TC 8.A.1) family.</text>
</comment>
<feature type="domain" description="AprE-like long alpha-helical hairpin" evidence="10">
    <location>
        <begin position="127"/>
        <end position="316"/>
    </location>
</feature>
<dbReference type="GO" id="GO:0009306">
    <property type="term" value="P:protein secretion"/>
    <property type="evidence" value="ECO:0007669"/>
    <property type="project" value="InterPro"/>
</dbReference>
<keyword evidence="7 9" id="KW-1133">Transmembrane helix</keyword>
<dbReference type="InterPro" id="IPR006144">
    <property type="entry name" value="Secretion_HlyD_CS"/>
</dbReference>
<dbReference type="Pfam" id="PF26002">
    <property type="entry name" value="Beta-barrel_AprE"/>
    <property type="match status" value="1"/>
</dbReference>
<gene>
    <name evidence="12" type="ORF">RCG00_09275</name>
</gene>
<dbReference type="PANTHER" id="PTHR30386">
    <property type="entry name" value="MEMBRANE FUSION SUBUNIT OF EMRAB-TOLC MULTIDRUG EFFLUX PUMP"/>
    <property type="match status" value="1"/>
</dbReference>
<evidence type="ECO:0000256" key="4">
    <source>
        <dbReference type="ARBA" id="ARBA00022475"/>
    </source>
</evidence>
<name>A0AA51R0Z7_9GAMM</name>
<dbReference type="Gene3D" id="1.10.287.470">
    <property type="entry name" value="Helix hairpin bin"/>
    <property type="match status" value="1"/>
</dbReference>
<dbReference type="GO" id="GO:0005886">
    <property type="term" value="C:plasma membrane"/>
    <property type="evidence" value="ECO:0007669"/>
    <property type="project" value="UniProtKB-SubCell"/>
</dbReference>
<sequence>MCHPLQPEVRVKVIIMSSSVALGNVIQEGTLIAAEGSSSSIILKKDDGPYRIFGIAVLVLMFGAFFLWSAFAPLDQAVVSMGRTVVASQNKVVQHMDGGIVNKIHVRDGDIVTAGTVLLELDDVQLKAQLDSTEGQLWEVEASLERLRAERDGVPLQWTTAHLKTIPTDIIKTQEKLFEARQQAQVSGQNALKQRQPQAQEQIIGLQQQITGLEARFDTLVKRRNSLDQDIGRLQGLFNQRLISDIELREKERESTQLEGDMASTKAEVARSKAEIARIREGMTETGHQVVLNREEYLKEVSTQLSELQARRTQLHSQQVAVLDKLARIVIKAPVDGKVKGFEVVTVGAVLQAGAPIMEIVPNGQDFKIIAEVEPAHIDVISPGLDAEIRLSVFDNARYFPVIYAKVEDVSADTLTDPSTKMSYYKTSLSLKPESLSLLDKEQLELVSGMPVEVMILTGERTLLDYLLKPFTDMLARSFNEA</sequence>
<dbReference type="InterPro" id="IPR058781">
    <property type="entry name" value="HH_AprE-like"/>
</dbReference>
<evidence type="ECO:0000256" key="8">
    <source>
        <dbReference type="ARBA" id="ARBA00023136"/>
    </source>
</evidence>
<dbReference type="InterPro" id="IPR058982">
    <property type="entry name" value="Beta-barrel_AprE"/>
</dbReference>
<dbReference type="InterPro" id="IPR010129">
    <property type="entry name" value="T1SS_HlyD"/>
</dbReference>
<keyword evidence="4 9" id="KW-1003">Cell membrane</keyword>
<evidence type="ECO:0000259" key="10">
    <source>
        <dbReference type="Pfam" id="PF25994"/>
    </source>
</evidence>
<dbReference type="RefSeq" id="WP_308872368.1">
    <property type="nucleotide sequence ID" value="NZ_CP133197.1"/>
</dbReference>
<dbReference type="NCBIfam" id="TIGR01843">
    <property type="entry name" value="type_I_hlyD"/>
    <property type="match status" value="1"/>
</dbReference>
<dbReference type="PRINTS" id="PR01490">
    <property type="entry name" value="RTXTOXIND"/>
</dbReference>
<feature type="domain" description="AprE-like beta-barrel" evidence="11">
    <location>
        <begin position="369"/>
        <end position="459"/>
    </location>
</feature>
<keyword evidence="8 9" id="KW-0472">Membrane</keyword>
<dbReference type="Gene3D" id="2.40.50.100">
    <property type="match status" value="1"/>
</dbReference>
<reference evidence="12" key="1">
    <citation type="submission" date="2023-08" db="EMBL/GenBank/DDBJ databases">
        <title>New molecular markers tilS and rpoB for phylogenetic and monitoring studies of the genus Thiothrix biodiversity.</title>
        <authorList>
            <person name="Ravin N.V."/>
            <person name="Smolyakov D."/>
            <person name="Markov N.D."/>
            <person name="Beletsky A.V."/>
            <person name="Mardanov A.V."/>
            <person name="Rudenko T.S."/>
            <person name="Grabovich M.Y."/>
        </authorList>
    </citation>
    <scope>NUCLEOTIDE SEQUENCE</scope>
    <source>
        <strain evidence="12">DNT52</strain>
    </source>
</reference>
<dbReference type="Pfam" id="PF25994">
    <property type="entry name" value="HH_AprE"/>
    <property type="match status" value="1"/>
</dbReference>
<dbReference type="EMBL" id="CP133217">
    <property type="protein sequence ID" value="WML88552.1"/>
    <property type="molecule type" value="Genomic_DNA"/>
</dbReference>
<evidence type="ECO:0000256" key="7">
    <source>
        <dbReference type="ARBA" id="ARBA00022989"/>
    </source>
</evidence>
<accession>A0AA51R0Z7</accession>
<dbReference type="Gene3D" id="2.40.30.170">
    <property type="match status" value="1"/>
</dbReference>
<feature type="transmembrane region" description="Helical" evidence="9">
    <location>
        <begin position="52"/>
        <end position="71"/>
    </location>
</feature>
<evidence type="ECO:0000256" key="3">
    <source>
        <dbReference type="ARBA" id="ARBA00022448"/>
    </source>
</evidence>
<evidence type="ECO:0000256" key="9">
    <source>
        <dbReference type="RuleBase" id="RU365093"/>
    </source>
</evidence>
<proteinExistence type="inferred from homology"/>
<comment type="subcellular location">
    <subcellularLocation>
        <location evidence="1 9">Cell inner membrane</location>
        <topology evidence="1 9">Single-pass membrane protein</topology>
    </subcellularLocation>
</comment>
<dbReference type="PANTHER" id="PTHR30386:SF17">
    <property type="entry name" value="ALKALINE PROTEASE SECRETION PROTEIN APRE"/>
    <property type="match status" value="1"/>
</dbReference>
<evidence type="ECO:0000259" key="11">
    <source>
        <dbReference type="Pfam" id="PF26002"/>
    </source>
</evidence>
<dbReference type="SUPFAM" id="SSF111369">
    <property type="entry name" value="HlyD-like secretion proteins"/>
    <property type="match status" value="1"/>
</dbReference>